<evidence type="ECO:0000256" key="1">
    <source>
        <dbReference type="SAM" id="MobiDB-lite"/>
    </source>
</evidence>
<evidence type="ECO:0000313" key="4">
    <source>
        <dbReference type="Proteomes" id="UP000245283"/>
    </source>
</evidence>
<dbReference type="EMBL" id="QETB01000006">
    <property type="protein sequence ID" value="PWF24555.1"/>
    <property type="molecule type" value="Genomic_DNA"/>
</dbReference>
<gene>
    <name evidence="3" type="ORF">DD236_11020</name>
</gene>
<dbReference type="OrthoDB" id="5180791at2"/>
<sequence length="315" mass="34909">MITLELLGLQADGEHLTLNDGEGNRYSLPITDALRASLRRDVRPTSPEITRSVSPREIQAMIREGMSVEQVCEVSSLPAARVSVLAYPIQAEREHLVRLATAMVLGREEGSLTVEELITSRLVARGVPSDGISWDATRKSHNPWVLCATFTENGEEHTARWRVDLDRKSLEARNADAQALSEKQIEQPPEEPANPRIDDVLATLDSQRGHSRPMPTFDELEDVEEPEVSGSHPEGDPTYSDATSPHVLPPESAATPDSKHNRALSVAEPLSDDLFDPEEEDRAHHPAGTRSDAKKRRSSRPEMPSWDEIVFGKKD</sequence>
<dbReference type="InterPro" id="IPR047682">
    <property type="entry name" value="SepH-like"/>
</dbReference>
<dbReference type="RefSeq" id="WP_109094451.1">
    <property type="nucleotide sequence ID" value="NZ_JBQDCU010000057.1"/>
</dbReference>
<feature type="region of interest" description="Disordered" evidence="1">
    <location>
        <begin position="174"/>
        <end position="315"/>
    </location>
</feature>
<accession>A0A2V1K538</accession>
<evidence type="ECO:0000313" key="3">
    <source>
        <dbReference type="EMBL" id="PWF24555.1"/>
    </source>
</evidence>
<organism evidence="3 4">
    <name type="scientific">Ancrocorticia populi</name>
    <dbReference type="NCBI Taxonomy" id="2175228"/>
    <lineage>
        <taxon>Bacteria</taxon>
        <taxon>Bacillati</taxon>
        <taxon>Actinomycetota</taxon>
        <taxon>Actinomycetes</taxon>
        <taxon>Actinomycetales</taxon>
        <taxon>Actinomycetaceae</taxon>
        <taxon>Ancrocorticia</taxon>
    </lineage>
</organism>
<evidence type="ECO:0000259" key="2">
    <source>
        <dbReference type="Pfam" id="PF11268"/>
    </source>
</evidence>
<dbReference type="AlphaFoldDB" id="A0A2V1K538"/>
<proteinExistence type="predicted"/>
<dbReference type="InterPro" id="IPR021421">
    <property type="entry name" value="DUF3071"/>
</dbReference>
<protein>
    <recommendedName>
        <fullName evidence="2">DUF3071 domain-containing protein</fullName>
    </recommendedName>
</protein>
<name>A0A2V1K538_9ACTO</name>
<feature type="compositionally biased region" description="Acidic residues" evidence="1">
    <location>
        <begin position="218"/>
        <end position="227"/>
    </location>
</feature>
<dbReference type="Pfam" id="PF11268">
    <property type="entry name" value="DUF3071"/>
    <property type="match status" value="1"/>
</dbReference>
<comment type="caution">
    <text evidence="3">The sequence shown here is derived from an EMBL/GenBank/DDBJ whole genome shotgun (WGS) entry which is preliminary data.</text>
</comment>
<reference evidence="4" key="1">
    <citation type="submission" date="2018-05" db="EMBL/GenBank/DDBJ databases">
        <authorList>
            <person name="Li Y."/>
        </authorList>
    </citation>
    <scope>NUCLEOTIDE SEQUENCE [LARGE SCALE GENOMIC DNA]</scope>
    <source>
        <strain evidence="4">sk1b4</strain>
    </source>
</reference>
<dbReference type="NCBIfam" id="NF040712">
    <property type="entry name" value="SepH"/>
    <property type="match status" value="1"/>
</dbReference>
<feature type="compositionally biased region" description="Acidic residues" evidence="1">
    <location>
        <begin position="270"/>
        <end position="280"/>
    </location>
</feature>
<dbReference type="Proteomes" id="UP000245283">
    <property type="component" value="Unassembled WGS sequence"/>
</dbReference>
<feature type="domain" description="DUF3071" evidence="2">
    <location>
        <begin position="1"/>
        <end position="162"/>
    </location>
</feature>
<keyword evidence="4" id="KW-1185">Reference proteome</keyword>